<proteinExistence type="predicted"/>
<feature type="non-terminal residue" evidence="1">
    <location>
        <position position="49"/>
    </location>
</feature>
<dbReference type="AlphaFoldDB" id="A0ABD0Q7Z9"/>
<feature type="non-terminal residue" evidence="1">
    <location>
        <position position="1"/>
    </location>
</feature>
<gene>
    <name evidence="1" type="ORF">M9458_021699</name>
</gene>
<name>A0ABD0Q7Z9_CIRMR</name>
<sequence length="49" mass="5931">VKFVVKSEGAFKFNDVKFEDVKFKIEFEGKCEEVKEDKFKEVEFDEFEE</sequence>
<organism evidence="1 2">
    <name type="scientific">Cirrhinus mrigala</name>
    <name type="common">Mrigala</name>
    <dbReference type="NCBI Taxonomy" id="683832"/>
    <lineage>
        <taxon>Eukaryota</taxon>
        <taxon>Metazoa</taxon>
        <taxon>Chordata</taxon>
        <taxon>Craniata</taxon>
        <taxon>Vertebrata</taxon>
        <taxon>Euteleostomi</taxon>
        <taxon>Actinopterygii</taxon>
        <taxon>Neopterygii</taxon>
        <taxon>Teleostei</taxon>
        <taxon>Ostariophysi</taxon>
        <taxon>Cypriniformes</taxon>
        <taxon>Cyprinidae</taxon>
        <taxon>Labeoninae</taxon>
        <taxon>Labeonini</taxon>
        <taxon>Cirrhinus</taxon>
    </lineage>
</organism>
<dbReference type="Proteomes" id="UP001529510">
    <property type="component" value="Unassembled WGS sequence"/>
</dbReference>
<protein>
    <submittedName>
        <fullName evidence="1">Uncharacterized protein</fullName>
    </submittedName>
</protein>
<accession>A0ABD0Q7Z9</accession>
<dbReference type="EMBL" id="JAMKFB020000010">
    <property type="protein sequence ID" value="KAL0182324.1"/>
    <property type="molecule type" value="Genomic_DNA"/>
</dbReference>
<evidence type="ECO:0000313" key="1">
    <source>
        <dbReference type="EMBL" id="KAL0182324.1"/>
    </source>
</evidence>
<keyword evidence="2" id="KW-1185">Reference proteome</keyword>
<comment type="caution">
    <text evidence="1">The sequence shown here is derived from an EMBL/GenBank/DDBJ whole genome shotgun (WGS) entry which is preliminary data.</text>
</comment>
<reference evidence="1 2" key="1">
    <citation type="submission" date="2024-05" db="EMBL/GenBank/DDBJ databases">
        <title>Genome sequencing and assembly of Indian major carp, Cirrhinus mrigala (Hamilton, 1822).</title>
        <authorList>
            <person name="Mohindra V."/>
            <person name="Chowdhury L.M."/>
            <person name="Lal K."/>
            <person name="Jena J.K."/>
        </authorList>
    </citation>
    <scope>NUCLEOTIDE SEQUENCE [LARGE SCALE GENOMIC DNA]</scope>
    <source>
        <strain evidence="1">CM1030</strain>
        <tissue evidence="1">Blood</tissue>
    </source>
</reference>
<evidence type="ECO:0000313" key="2">
    <source>
        <dbReference type="Proteomes" id="UP001529510"/>
    </source>
</evidence>